<dbReference type="EMBL" id="JTDE01004529">
    <property type="protein sequence ID" value="KAF7254901.1"/>
    <property type="molecule type" value="Genomic_DNA"/>
</dbReference>
<keyword evidence="1" id="KW-0732">Signal</keyword>
<gene>
    <name evidence="2" type="ORF">EG68_08684</name>
</gene>
<accession>A0A8S9YP80</accession>
<dbReference type="AlphaFoldDB" id="A0A8S9YP80"/>
<dbReference type="Proteomes" id="UP000822476">
    <property type="component" value="Unassembled WGS sequence"/>
</dbReference>
<sequence>MPFQVLLVLLTLTIFTNPMRETNALKLSPSEERAAAFILERLRSNDYGNTEDYDRADLQNPSKRAIKIMRLG</sequence>
<keyword evidence="3" id="KW-1185">Reference proteome</keyword>
<feature type="chain" id="PRO_5035858353" evidence="1">
    <location>
        <begin position="25"/>
        <end position="72"/>
    </location>
</feature>
<comment type="caution">
    <text evidence="2">The sequence shown here is derived from an EMBL/GenBank/DDBJ whole genome shotgun (WGS) entry which is preliminary data.</text>
</comment>
<organism evidence="2 3">
    <name type="scientific">Paragonimus skrjabini miyazakii</name>
    <dbReference type="NCBI Taxonomy" id="59628"/>
    <lineage>
        <taxon>Eukaryota</taxon>
        <taxon>Metazoa</taxon>
        <taxon>Spiralia</taxon>
        <taxon>Lophotrochozoa</taxon>
        <taxon>Platyhelminthes</taxon>
        <taxon>Trematoda</taxon>
        <taxon>Digenea</taxon>
        <taxon>Plagiorchiida</taxon>
        <taxon>Troglotremata</taxon>
        <taxon>Troglotrematidae</taxon>
        <taxon>Paragonimus</taxon>
    </lineage>
</organism>
<reference evidence="2" key="1">
    <citation type="submission" date="2019-07" db="EMBL/GenBank/DDBJ databases">
        <title>Annotation for the trematode Paragonimus miyazaki's.</title>
        <authorList>
            <person name="Choi Y.-J."/>
        </authorList>
    </citation>
    <scope>NUCLEOTIDE SEQUENCE</scope>
    <source>
        <strain evidence="2">Japan</strain>
    </source>
</reference>
<name>A0A8S9YP80_9TREM</name>
<evidence type="ECO:0000313" key="3">
    <source>
        <dbReference type="Proteomes" id="UP000822476"/>
    </source>
</evidence>
<evidence type="ECO:0000313" key="2">
    <source>
        <dbReference type="EMBL" id="KAF7254901.1"/>
    </source>
</evidence>
<evidence type="ECO:0000256" key="1">
    <source>
        <dbReference type="SAM" id="SignalP"/>
    </source>
</evidence>
<feature type="signal peptide" evidence="1">
    <location>
        <begin position="1"/>
        <end position="24"/>
    </location>
</feature>
<proteinExistence type="predicted"/>
<protein>
    <submittedName>
        <fullName evidence="2">Uncharacterized protein</fullName>
    </submittedName>
</protein>